<keyword evidence="10" id="KW-1185">Reference proteome</keyword>
<comment type="function">
    <text evidence="8">Ferredoxins are iron-sulfur proteins that transfer electrons in a wide variety of metabolic reactions.</text>
</comment>
<dbReference type="InterPro" id="IPR051269">
    <property type="entry name" value="Fe-S_cluster_ET"/>
</dbReference>
<sequence length="68" mass="7327">MRITVDTERCIGSGMCVLTAGEVFDQRQDDGKVIVVRPEPPAETWDAVREAVDLCPAAAIAVSTGRRP</sequence>
<evidence type="ECO:0000256" key="2">
    <source>
        <dbReference type="ARBA" id="ARBA00022448"/>
    </source>
</evidence>
<evidence type="ECO:0000256" key="7">
    <source>
        <dbReference type="ARBA" id="ARBA00023291"/>
    </source>
</evidence>
<dbReference type="Pfam" id="PF13370">
    <property type="entry name" value="Fer4_13"/>
    <property type="match status" value="1"/>
</dbReference>
<dbReference type="PANTHER" id="PTHR36923:SF3">
    <property type="entry name" value="FERREDOXIN"/>
    <property type="match status" value="1"/>
</dbReference>
<protein>
    <recommendedName>
        <fullName evidence="8">Ferredoxin</fullName>
    </recommendedName>
</protein>
<evidence type="ECO:0000313" key="10">
    <source>
        <dbReference type="Proteomes" id="UP001597368"/>
    </source>
</evidence>
<keyword evidence="2 8" id="KW-0813">Transport</keyword>
<dbReference type="Gene3D" id="3.30.70.20">
    <property type="match status" value="1"/>
</dbReference>
<reference evidence="10" key="1">
    <citation type="journal article" date="2019" name="Int. J. Syst. Evol. Microbiol.">
        <title>The Global Catalogue of Microorganisms (GCM) 10K type strain sequencing project: providing services to taxonomists for standard genome sequencing and annotation.</title>
        <authorList>
            <consortium name="The Broad Institute Genomics Platform"/>
            <consortium name="The Broad Institute Genome Sequencing Center for Infectious Disease"/>
            <person name="Wu L."/>
            <person name="Ma J."/>
        </authorList>
    </citation>
    <scope>NUCLEOTIDE SEQUENCE [LARGE SCALE GENOMIC DNA]</scope>
    <source>
        <strain evidence="10">ICMP 6774ER</strain>
    </source>
</reference>
<keyword evidence="3 8" id="KW-0479">Metal-binding</keyword>
<dbReference type="SUPFAM" id="SSF54862">
    <property type="entry name" value="4Fe-4S ferredoxins"/>
    <property type="match status" value="1"/>
</dbReference>
<proteinExistence type="predicted"/>
<organism evidence="9 10">
    <name type="scientific">Nonomuraea mangrovi</name>
    <dbReference type="NCBI Taxonomy" id="2316207"/>
    <lineage>
        <taxon>Bacteria</taxon>
        <taxon>Bacillati</taxon>
        <taxon>Actinomycetota</taxon>
        <taxon>Actinomycetes</taxon>
        <taxon>Streptosporangiales</taxon>
        <taxon>Streptosporangiaceae</taxon>
        <taxon>Nonomuraea</taxon>
    </lineage>
</organism>
<evidence type="ECO:0000256" key="5">
    <source>
        <dbReference type="ARBA" id="ARBA00023004"/>
    </source>
</evidence>
<gene>
    <name evidence="9" type="ORF">ACFSKW_08245</name>
</gene>
<dbReference type="RefSeq" id="WP_379570815.1">
    <property type="nucleotide sequence ID" value="NZ_JBHUFV010000015.1"/>
</dbReference>
<evidence type="ECO:0000256" key="4">
    <source>
        <dbReference type="ARBA" id="ARBA00022982"/>
    </source>
</evidence>
<keyword evidence="5 8" id="KW-0408">Iron</keyword>
<dbReference type="PRINTS" id="PR00352">
    <property type="entry name" value="3FE4SFRDOXIN"/>
</dbReference>
<evidence type="ECO:0000313" key="9">
    <source>
        <dbReference type="EMBL" id="MFD1931462.1"/>
    </source>
</evidence>
<dbReference type="EMBL" id="JBHUFV010000015">
    <property type="protein sequence ID" value="MFD1931462.1"/>
    <property type="molecule type" value="Genomic_DNA"/>
</dbReference>
<name>A0ABW4SPG8_9ACTN</name>
<evidence type="ECO:0000256" key="3">
    <source>
        <dbReference type="ARBA" id="ARBA00022723"/>
    </source>
</evidence>
<dbReference type="InterPro" id="IPR001080">
    <property type="entry name" value="3Fe4S_ferredoxin"/>
</dbReference>
<dbReference type="PANTHER" id="PTHR36923">
    <property type="entry name" value="FERREDOXIN"/>
    <property type="match status" value="1"/>
</dbReference>
<keyword evidence="6 8" id="KW-0411">Iron-sulfur</keyword>
<dbReference type="Proteomes" id="UP001597368">
    <property type="component" value="Unassembled WGS sequence"/>
</dbReference>
<keyword evidence="7" id="KW-0003">3Fe-4S</keyword>
<keyword evidence="4 8" id="KW-0249">Electron transport</keyword>
<evidence type="ECO:0000256" key="6">
    <source>
        <dbReference type="ARBA" id="ARBA00023014"/>
    </source>
</evidence>
<comment type="caution">
    <text evidence="9">The sequence shown here is derived from an EMBL/GenBank/DDBJ whole genome shotgun (WGS) entry which is preliminary data.</text>
</comment>
<comment type="cofactor">
    <cofactor evidence="1">
        <name>[3Fe-4S] cluster</name>
        <dbReference type="ChEBI" id="CHEBI:21137"/>
    </cofactor>
</comment>
<evidence type="ECO:0000256" key="1">
    <source>
        <dbReference type="ARBA" id="ARBA00001927"/>
    </source>
</evidence>
<evidence type="ECO:0000256" key="8">
    <source>
        <dbReference type="RuleBase" id="RU368020"/>
    </source>
</evidence>
<accession>A0ABW4SPG8</accession>